<reference evidence="3" key="1">
    <citation type="journal article" date="2020" name="mSystems">
        <title>Genome- and Community-Level Interaction Insights into Carbon Utilization and Element Cycling Functions of Hydrothermarchaeota in Hydrothermal Sediment.</title>
        <authorList>
            <person name="Zhou Z."/>
            <person name="Liu Y."/>
            <person name="Xu W."/>
            <person name="Pan J."/>
            <person name="Luo Z.H."/>
            <person name="Li M."/>
        </authorList>
    </citation>
    <scope>NUCLEOTIDE SEQUENCE [LARGE SCALE GENOMIC DNA]</scope>
    <source>
        <strain evidence="3">SpSt-618</strain>
    </source>
</reference>
<dbReference type="AlphaFoldDB" id="A0A7J3I846"/>
<dbReference type="InterPro" id="IPR036237">
    <property type="entry name" value="Xyl_isomerase-like_sf"/>
</dbReference>
<name>A0A7J3I846_9CREN</name>
<protein>
    <submittedName>
        <fullName evidence="3">Sugar phosphate isomerase/epimerase</fullName>
    </submittedName>
</protein>
<dbReference type="InterPro" id="IPR050417">
    <property type="entry name" value="Sugar_Epim/Isomerase"/>
</dbReference>
<organism evidence="3">
    <name type="scientific">Ignisphaera aggregans</name>
    <dbReference type="NCBI Taxonomy" id="334771"/>
    <lineage>
        <taxon>Archaea</taxon>
        <taxon>Thermoproteota</taxon>
        <taxon>Thermoprotei</taxon>
        <taxon>Desulfurococcales</taxon>
        <taxon>Desulfurococcaceae</taxon>
        <taxon>Ignisphaera</taxon>
    </lineage>
</organism>
<dbReference type="PANTHER" id="PTHR43489:SF7">
    <property type="entry name" value="3-DEHYDRO-D-GULOSIDE 4-EPIMERASE-RELATED"/>
    <property type="match status" value="1"/>
</dbReference>
<proteinExistence type="predicted"/>
<evidence type="ECO:0000313" key="3">
    <source>
        <dbReference type="EMBL" id="HGN36755.1"/>
    </source>
</evidence>
<dbReference type="GO" id="GO:0016853">
    <property type="term" value="F:isomerase activity"/>
    <property type="evidence" value="ECO:0007669"/>
    <property type="project" value="UniProtKB-KW"/>
</dbReference>
<evidence type="ECO:0000259" key="2">
    <source>
        <dbReference type="Pfam" id="PF01261"/>
    </source>
</evidence>
<dbReference type="Pfam" id="PF01261">
    <property type="entry name" value="AP_endonuc_2"/>
    <property type="match status" value="1"/>
</dbReference>
<comment type="caution">
    <text evidence="3">The sequence shown here is derived from an EMBL/GenBank/DDBJ whole genome shotgun (WGS) entry which is preliminary data.</text>
</comment>
<feature type="domain" description="Xylose isomerase-like TIM barrel" evidence="2">
    <location>
        <begin position="35"/>
        <end position="246"/>
    </location>
</feature>
<dbReference type="PANTHER" id="PTHR43489">
    <property type="entry name" value="ISOMERASE"/>
    <property type="match status" value="1"/>
</dbReference>
<sequence length="276" mass="31110">MKFSAVYVLEEEIPFKIGIQAPIQEVLTFLTTRSYNGVELHIPNPFNVNIDTLKRNLNEYGLEVSAISTGLSYVKYGYSLSSENEDNRLKAIAFFKKYIEVAYLLDSKVVVVGTARGKCSIDCRAAKTRLTESLSLLGSYSRDFGVWLVLEPMNRRETDLINRIGEAMEVIQQVDNVYLLLDTYHILLEEGNVYEIFQKYGGYAKHIHVADTHRLPPGLGELDWSKILKILDSIGYGNYVSVEALMEPDYVTALEVAIKTLKTSLKGHHSSASTNR</sequence>
<gene>
    <name evidence="3" type="ORF">ENT87_04300</name>
</gene>
<keyword evidence="1 3" id="KW-0413">Isomerase</keyword>
<dbReference type="EMBL" id="DTAI01000124">
    <property type="protein sequence ID" value="HGN36755.1"/>
    <property type="molecule type" value="Genomic_DNA"/>
</dbReference>
<evidence type="ECO:0000256" key="1">
    <source>
        <dbReference type="ARBA" id="ARBA00023235"/>
    </source>
</evidence>
<dbReference type="InterPro" id="IPR013022">
    <property type="entry name" value="Xyl_isomerase-like_TIM-brl"/>
</dbReference>
<dbReference type="SUPFAM" id="SSF51658">
    <property type="entry name" value="Xylose isomerase-like"/>
    <property type="match status" value="1"/>
</dbReference>
<dbReference type="Gene3D" id="3.20.20.150">
    <property type="entry name" value="Divalent-metal-dependent TIM barrel enzymes"/>
    <property type="match status" value="1"/>
</dbReference>
<accession>A0A7J3I846</accession>